<dbReference type="FunFam" id="3.40.140.10:FF:000011">
    <property type="entry name" value="tRNA-specific adenosine deaminase"/>
    <property type="match status" value="1"/>
</dbReference>
<dbReference type="GO" id="GO:0047974">
    <property type="term" value="F:guanosine deaminase activity"/>
    <property type="evidence" value="ECO:0007669"/>
    <property type="project" value="TreeGrafter"/>
</dbReference>
<accession>A0A1K2I895</accession>
<gene>
    <name evidence="6" type="ORF">LREN565_1654</name>
</gene>
<dbReference type="CDD" id="cd01285">
    <property type="entry name" value="nucleoside_deaminase"/>
    <property type="match status" value="1"/>
</dbReference>
<evidence type="ECO:0000256" key="4">
    <source>
        <dbReference type="ARBA" id="ARBA00022833"/>
    </source>
</evidence>
<dbReference type="InterPro" id="IPR002125">
    <property type="entry name" value="CMP_dCMP_dom"/>
</dbReference>
<dbReference type="GO" id="GO:0008892">
    <property type="term" value="F:guanine deaminase activity"/>
    <property type="evidence" value="ECO:0007669"/>
    <property type="project" value="UniProtKB-EC"/>
</dbReference>
<evidence type="ECO:0000256" key="3">
    <source>
        <dbReference type="ARBA" id="ARBA00022801"/>
    </source>
</evidence>
<dbReference type="PROSITE" id="PS51747">
    <property type="entry name" value="CYT_DCMP_DEAMINASES_2"/>
    <property type="match status" value="1"/>
</dbReference>
<dbReference type="InterPro" id="IPR016193">
    <property type="entry name" value="Cytidine_deaminase-like"/>
</dbReference>
<dbReference type="PANTHER" id="PTHR11079:SF161">
    <property type="entry name" value="CMP_DCMP-TYPE DEAMINASE DOMAIN-CONTAINING PROTEIN"/>
    <property type="match status" value="1"/>
</dbReference>
<dbReference type="PANTHER" id="PTHR11079">
    <property type="entry name" value="CYTOSINE DEAMINASE FAMILY MEMBER"/>
    <property type="match status" value="1"/>
</dbReference>
<dbReference type="AlphaFoldDB" id="A0A1K2I895"/>
<dbReference type="GO" id="GO:0046872">
    <property type="term" value="F:metal ion binding"/>
    <property type="evidence" value="ECO:0007669"/>
    <property type="project" value="UniProtKB-KW"/>
</dbReference>
<name>A0A1K2I895_9LACO</name>
<dbReference type="Pfam" id="PF00383">
    <property type="entry name" value="dCMP_cyt_deam_1"/>
    <property type="match status" value="1"/>
</dbReference>
<keyword evidence="3 6" id="KW-0378">Hydrolase</keyword>
<evidence type="ECO:0000259" key="5">
    <source>
        <dbReference type="PROSITE" id="PS51747"/>
    </source>
</evidence>
<sequence length="156" mass="17085">MTQSFMQMAAKEAEANLAKQDGGPFGCVIVKDGKVIAHAHNQVLCDHDPTAHAEITCIRKAAKQLGTHDLSGCTVYTSCYPCPMCLGAIIWANIAQVYYGNTAKDAAAIGFRDDYIYDFIKAGGKNDQVLPLQQQHRDQTLPSFKAFAAQQDKQLY</sequence>
<dbReference type="SUPFAM" id="SSF53927">
    <property type="entry name" value="Cytidine deaminase-like"/>
    <property type="match status" value="1"/>
</dbReference>
<organism evidence="6">
    <name type="scientific">Loigolactobacillus rennini</name>
    <dbReference type="NCBI Taxonomy" id="238013"/>
    <lineage>
        <taxon>Bacteria</taxon>
        <taxon>Bacillati</taxon>
        <taxon>Bacillota</taxon>
        <taxon>Bacilli</taxon>
        <taxon>Lactobacillales</taxon>
        <taxon>Lactobacillaceae</taxon>
        <taxon>Loigolactobacillus</taxon>
    </lineage>
</organism>
<dbReference type="EMBL" id="LT634362">
    <property type="protein sequence ID" value="SFZ88541.1"/>
    <property type="molecule type" value="Genomic_DNA"/>
</dbReference>
<evidence type="ECO:0000256" key="1">
    <source>
        <dbReference type="ARBA" id="ARBA00006576"/>
    </source>
</evidence>
<keyword evidence="4" id="KW-0862">Zinc</keyword>
<proteinExistence type="inferred from homology"/>
<comment type="similarity">
    <text evidence="1">Belongs to the cytidine and deoxycytidylate deaminase family.</text>
</comment>
<keyword evidence="2" id="KW-0479">Metal-binding</keyword>
<reference evidence="6" key="1">
    <citation type="submission" date="2016-11" db="EMBL/GenBank/DDBJ databases">
        <authorList>
            <person name="Jaros S."/>
            <person name="Januszkiewicz K."/>
            <person name="Wedrychowicz H."/>
        </authorList>
    </citation>
    <scope>NUCLEOTIDE SEQUENCE</scope>
    <source>
        <strain evidence="6">ACA-DC 565</strain>
    </source>
</reference>
<evidence type="ECO:0000313" key="6">
    <source>
        <dbReference type="EMBL" id="SFZ88541.1"/>
    </source>
</evidence>
<feature type="domain" description="CMP/dCMP-type deaminase" evidence="5">
    <location>
        <begin position="1"/>
        <end position="122"/>
    </location>
</feature>
<protein>
    <submittedName>
        <fullName evidence="6">Guanine deaminase</fullName>
        <ecNumber evidence="6">3.5.4.3</ecNumber>
    </submittedName>
</protein>
<dbReference type="EC" id="3.5.4.3" evidence="6"/>
<dbReference type="Gene3D" id="3.40.140.10">
    <property type="entry name" value="Cytidine Deaminase, domain 2"/>
    <property type="match status" value="1"/>
</dbReference>
<evidence type="ECO:0000256" key="2">
    <source>
        <dbReference type="ARBA" id="ARBA00022723"/>
    </source>
</evidence>
<dbReference type="GO" id="GO:0006152">
    <property type="term" value="P:purine nucleoside catabolic process"/>
    <property type="evidence" value="ECO:0007669"/>
    <property type="project" value="TreeGrafter"/>
</dbReference>